<evidence type="ECO:0000256" key="2">
    <source>
        <dbReference type="ARBA" id="ARBA00023157"/>
    </source>
</evidence>
<sequence length="721" mass="79333">MSRKIIFFSMFLCLIQVFSQHLNPITKKISESHKAGASFKSYSLFESNPRSLQLPIYQKAATDISVMNIDYAVLQEILKDKPESLEISFPFNGNKNITIELLKNNIFTDHFRVQTNEGKIVPYNPGVYYQGIVKGDFNSIVAFSFFENDVVGIASTPELGNIVVGKVKNSDDFISYSESKLTGKNPFICGVDEFKTQDKLNGSPDLKSVNKNVAMSQNCVRVYYEICFAAYQNNNSDITTVTNWLTAIHNNIATLYYNDDIKTALSEIFVWVTQDPYTGTPNQNLNNFRNTRLTFNGDLAHLINSPSTTSVAYLNSLCTDYRYAYSGVSQTYSNVPVYSWTVGAMAHEMGHGLGSPHTHACAWNGNNTAIDGCGAQAGYNEGCSGVIPSSGTIMSYCHLISGVGINFSYGFGPQPAQLIRNTIDTKACLGTDCTTSCGMPITDISFVNITQNSAGVVINDIISSSWKYKLTTIDGTLVSVGNTNSPNFNMTNLQPGTYYRLYLGTSCSLADAYLMSRIFLTDADWCNNAPLKDSGGDFGNYGNNEILIKTFYPTSGSSLTLMFTDFALEKDYDYMYIYNGPSTSSPLFSNGNDVTGNAIPGPYTSTHSTGAITIKFVSDTDVTDAGWKANFSCNFLAIEEGDVKDKMVNIYPNPAKNTITVSSVEVVKSYTIYDESGRLIKGDVPYKGNKFDVDISSFSAGNYIMTVRMKNQTINKKLIIQ</sequence>
<protein>
    <submittedName>
        <fullName evidence="4">T9SS C-terminal target domain-containing protein</fullName>
    </submittedName>
</protein>
<evidence type="ECO:0000256" key="1">
    <source>
        <dbReference type="ARBA" id="ARBA00022729"/>
    </source>
</evidence>
<dbReference type="InterPro" id="IPR026444">
    <property type="entry name" value="Secre_tail"/>
</dbReference>
<keyword evidence="2" id="KW-1015">Disulfide bond</keyword>
<dbReference type="EMBL" id="QWIV01000014">
    <property type="protein sequence ID" value="RMZ58307.1"/>
    <property type="molecule type" value="Genomic_DNA"/>
</dbReference>
<dbReference type="PROSITE" id="PS50215">
    <property type="entry name" value="ADAM_MEPRO"/>
    <property type="match status" value="1"/>
</dbReference>
<dbReference type="GO" id="GO:0006509">
    <property type="term" value="P:membrane protein ectodomain proteolysis"/>
    <property type="evidence" value="ECO:0007669"/>
    <property type="project" value="TreeGrafter"/>
</dbReference>
<proteinExistence type="predicted"/>
<dbReference type="Gene3D" id="2.60.120.290">
    <property type="entry name" value="Spermadhesin, CUB domain"/>
    <property type="match status" value="1"/>
</dbReference>
<dbReference type="PANTHER" id="PTHR11905">
    <property type="entry name" value="ADAM A DISINTEGRIN AND METALLOPROTEASE DOMAIN"/>
    <property type="match status" value="1"/>
</dbReference>
<dbReference type="Gene3D" id="3.40.390.10">
    <property type="entry name" value="Collagenase (Catalytic Domain)"/>
    <property type="match status" value="1"/>
</dbReference>
<dbReference type="PANTHER" id="PTHR11905:SF159">
    <property type="entry name" value="ADAM METALLOPROTEASE"/>
    <property type="match status" value="1"/>
</dbReference>
<dbReference type="SMART" id="SM00042">
    <property type="entry name" value="CUB"/>
    <property type="match status" value="1"/>
</dbReference>
<evidence type="ECO:0000313" key="4">
    <source>
        <dbReference type="EMBL" id="RMZ58307.1"/>
    </source>
</evidence>
<dbReference type="RefSeq" id="WP_122547462.1">
    <property type="nucleotide sequence ID" value="NZ_QWIV01000014.1"/>
</dbReference>
<dbReference type="Pfam" id="PF00431">
    <property type="entry name" value="CUB"/>
    <property type="match status" value="1"/>
</dbReference>
<dbReference type="SUPFAM" id="SSF55486">
    <property type="entry name" value="Metalloproteases ('zincins'), catalytic domain"/>
    <property type="match status" value="1"/>
</dbReference>
<evidence type="ECO:0000259" key="3">
    <source>
        <dbReference type="PROSITE" id="PS50215"/>
    </source>
</evidence>
<dbReference type="CDD" id="cd00041">
    <property type="entry name" value="CUB"/>
    <property type="match status" value="1"/>
</dbReference>
<keyword evidence="5" id="KW-1185">Reference proteome</keyword>
<dbReference type="Pfam" id="PF18962">
    <property type="entry name" value="Por_Secre_tail"/>
    <property type="match status" value="1"/>
</dbReference>
<accession>A0A3M7L6U2</accession>
<dbReference type="InterPro" id="IPR024079">
    <property type="entry name" value="MetalloPept_cat_dom_sf"/>
</dbReference>
<dbReference type="SUPFAM" id="SSF49854">
    <property type="entry name" value="Spermadhesin, CUB domain"/>
    <property type="match status" value="1"/>
</dbReference>
<dbReference type="NCBIfam" id="TIGR04183">
    <property type="entry name" value="Por_Secre_tail"/>
    <property type="match status" value="1"/>
</dbReference>
<evidence type="ECO:0000313" key="5">
    <source>
        <dbReference type="Proteomes" id="UP000267524"/>
    </source>
</evidence>
<reference evidence="4 5" key="1">
    <citation type="submission" date="2018-08" db="EMBL/GenBank/DDBJ databases">
        <title>Chryseobacterium nematophagum: a novel matrix digesting pathogen of nematodes.</title>
        <authorList>
            <person name="Page A."/>
            <person name="Roberts M."/>
            <person name="Felix M.-A."/>
            <person name="Weir W."/>
        </authorList>
    </citation>
    <scope>NUCLEOTIDE SEQUENCE [LARGE SCALE GENOMIC DNA]</scope>
    <source>
        <strain evidence="4 5">JUb275</strain>
    </source>
</reference>
<dbReference type="InterPro" id="IPR001590">
    <property type="entry name" value="Peptidase_M12B"/>
</dbReference>
<feature type="domain" description="Peptidase M12B" evidence="3">
    <location>
        <begin position="218"/>
        <end position="383"/>
    </location>
</feature>
<dbReference type="GO" id="GO:0004222">
    <property type="term" value="F:metalloendopeptidase activity"/>
    <property type="evidence" value="ECO:0007669"/>
    <property type="project" value="InterPro"/>
</dbReference>
<name>A0A3M7L6U2_9FLAO</name>
<keyword evidence="1" id="KW-0732">Signal</keyword>
<dbReference type="InterPro" id="IPR035914">
    <property type="entry name" value="Sperma_CUB_dom_sf"/>
</dbReference>
<organism evidence="4 5">
    <name type="scientific">Chryseobacterium nematophagum</name>
    <dbReference type="NCBI Taxonomy" id="2305228"/>
    <lineage>
        <taxon>Bacteria</taxon>
        <taxon>Pseudomonadati</taxon>
        <taxon>Bacteroidota</taxon>
        <taxon>Flavobacteriia</taxon>
        <taxon>Flavobacteriales</taxon>
        <taxon>Weeksellaceae</taxon>
        <taxon>Chryseobacterium group</taxon>
        <taxon>Chryseobacterium</taxon>
    </lineage>
</organism>
<dbReference type="Pfam" id="PF13688">
    <property type="entry name" value="Reprolysin_5"/>
    <property type="match status" value="1"/>
</dbReference>
<dbReference type="AlphaFoldDB" id="A0A3M7L6U2"/>
<dbReference type="Proteomes" id="UP000267524">
    <property type="component" value="Unassembled WGS sequence"/>
</dbReference>
<gene>
    <name evidence="4" type="ORF">D1632_11810</name>
</gene>
<dbReference type="InterPro" id="IPR000859">
    <property type="entry name" value="CUB_dom"/>
</dbReference>
<comment type="caution">
    <text evidence="4">The sequence shown here is derived from an EMBL/GenBank/DDBJ whole genome shotgun (WGS) entry which is preliminary data.</text>
</comment>